<protein>
    <submittedName>
        <fullName evidence="8">L-2,4-diaminobutyrate decarboxylase</fullName>
        <ecNumber evidence="8">4.1.1.86</ecNumber>
    </submittedName>
</protein>
<dbReference type="InterPro" id="IPR002129">
    <property type="entry name" value="PyrdxlP-dep_de-COase"/>
</dbReference>
<dbReference type="PANTHER" id="PTHR11999">
    <property type="entry name" value="GROUP II PYRIDOXAL-5-PHOSPHATE DECARBOXYLASE"/>
    <property type="match status" value="1"/>
</dbReference>
<dbReference type="EC" id="4.1.1.86" evidence="8"/>
<dbReference type="InterPro" id="IPR015424">
    <property type="entry name" value="PyrdxlP-dep_Trfase"/>
</dbReference>
<dbReference type="InterPro" id="IPR015422">
    <property type="entry name" value="PyrdxlP-dep_Trfase_small"/>
</dbReference>
<organism evidence="8 9">
    <name type="scientific">Hartmannibacter diazotrophicus</name>
    <dbReference type="NCBI Taxonomy" id="1482074"/>
    <lineage>
        <taxon>Bacteria</taxon>
        <taxon>Pseudomonadati</taxon>
        <taxon>Pseudomonadota</taxon>
        <taxon>Alphaproteobacteria</taxon>
        <taxon>Hyphomicrobiales</taxon>
        <taxon>Pleomorphomonadaceae</taxon>
        <taxon>Hartmannibacter</taxon>
    </lineage>
</organism>
<comment type="cofactor">
    <cofactor evidence="1 6 7">
        <name>pyridoxal 5'-phosphate</name>
        <dbReference type="ChEBI" id="CHEBI:597326"/>
    </cofactor>
</comment>
<evidence type="ECO:0000256" key="7">
    <source>
        <dbReference type="RuleBase" id="RU000382"/>
    </source>
</evidence>
<evidence type="ECO:0000313" key="9">
    <source>
        <dbReference type="Proteomes" id="UP000223606"/>
    </source>
</evidence>
<evidence type="ECO:0000256" key="3">
    <source>
        <dbReference type="ARBA" id="ARBA00022793"/>
    </source>
</evidence>
<dbReference type="GO" id="GO:0030170">
    <property type="term" value="F:pyridoxal phosphate binding"/>
    <property type="evidence" value="ECO:0007669"/>
    <property type="project" value="InterPro"/>
</dbReference>
<dbReference type="AlphaFoldDB" id="A0A2C9D203"/>
<comment type="similarity">
    <text evidence="2 7">Belongs to the group II decarboxylase family.</text>
</comment>
<dbReference type="EMBL" id="LT960614">
    <property type="protein sequence ID" value="SON54178.1"/>
    <property type="molecule type" value="Genomic_DNA"/>
</dbReference>
<dbReference type="Gene3D" id="3.40.640.10">
    <property type="entry name" value="Type I PLP-dependent aspartate aminotransferase-like (Major domain)"/>
    <property type="match status" value="1"/>
</dbReference>
<keyword evidence="4 6" id="KW-0663">Pyridoxal phosphate</keyword>
<gene>
    <name evidence="8" type="primary">ddc</name>
    <name evidence="8" type="ORF">HDIA_0637</name>
</gene>
<dbReference type="PANTHER" id="PTHR11999:SF70">
    <property type="entry name" value="MIP05841P"/>
    <property type="match status" value="1"/>
</dbReference>
<dbReference type="RefSeq" id="WP_099554281.1">
    <property type="nucleotide sequence ID" value="NZ_LT960614.1"/>
</dbReference>
<dbReference type="InterPro" id="IPR010977">
    <property type="entry name" value="Aromatic_deC"/>
</dbReference>
<dbReference type="Gene3D" id="3.90.1150.10">
    <property type="entry name" value="Aspartate Aminotransferase, domain 1"/>
    <property type="match status" value="1"/>
</dbReference>
<dbReference type="SUPFAM" id="SSF53383">
    <property type="entry name" value="PLP-dependent transferases"/>
    <property type="match status" value="1"/>
</dbReference>
<feature type="modified residue" description="N6-(pyridoxal phosphate)lysine" evidence="6">
    <location>
        <position position="290"/>
    </location>
</feature>
<name>A0A2C9D203_9HYPH</name>
<evidence type="ECO:0000256" key="6">
    <source>
        <dbReference type="PIRSR" id="PIRSR602129-50"/>
    </source>
</evidence>
<proteinExistence type="inferred from homology"/>
<dbReference type="Proteomes" id="UP000223606">
    <property type="component" value="Chromosome 1"/>
</dbReference>
<dbReference type="OrthoDB" id="9803665at2"/>
<dbReference type="GO" id="GO:0033983">
    <property type="term" value="F:diaminobutyrate decarboxylase activity"/>
    <property type="evidence" value="ECO:0007669"/>
    <property type="project" value="UniProtKB-EC"/>
</dbReference>
<keyword evidence="3" id="KW-0210">Decarboxylase</keyword>
<dbReference type="InterPro" id="IPR015421">
    <property type="entry name" value="PyrdxlP-dep_Trfase_major"/>
</dbReference>
<evidence type="ECO:0000256" key="5">
    <source>
        <dbReference type="ARBA" id="ARBA00023239"/>
    </source>
</evidence>
<keyword evidence="5 7" id="KW-0456">Lyase</keyword>
<evidence type="ECO:0000256" key="2">
    <source>
        <dbReference type="ARBA" id="ARBA00009533"/>
    </source>
</evidence>
<dbReference type="Pfam" id="PF00282">
    <property type="entry name" value="Pyridoxal_deC"/>
    <property type="match status" value="1"/>
</dbReference>
<evidence type="ECO:0000313" key="8">
    <source>
        <dbReference type="EMBL" id="SON54178.1"/>
    </source>
</evidence>
<accession>A0A2C9D203</accession>
<dbReference type="KEGG" id="hdi:HDIA_0637"/>
<sequence>MTTNDTRHLLAEAAQRAADYLEALPDRHVGPLPGAVEKLVSALDMPLPDQGSGDADVLGFIDGYGSPSTVASAGGRYFGFVTGGTLPAALAANYLASAWDQNSFGWTSSPAVAAFEVAALRWVKEALGLPMAAEGALVTGATMAHFTCLTAARNRVLRQAGWDVDADGLFGAPAITVIVGEEAHASLLKVLSMLGLGRSRVVRLPCNDQGRILPRDLPQIKGPTIVCLQAGNVNSGGFDPAELLIEWAHAGGAWVHADGAFGIWALASPALAGLAKGYTAADSWALDGHKWLNVPYDSGIALVADASALSDAMSISGAYLMSGGRREAMNLTPESSRRARAVDIWAALKSLGRQGLAELVERNCRQARDLADGLRAAGVEVLNDVVLNQVVVSFGSEARTKEVIEAVQAGGECWCGATVWKGRAAMRVSVSSWATTDEDIARSVAAIVKAVRETPEQ</sequence>
<evidence type="ECO:0000256" key="1">
    <source>
        <dbReference type="ARBA" id="ARBA00001933"/>
    </source>
</evidence>
<reference evidence="9" key="1">
    <citation type="submission" date="2017-09" db="EMBL/GenBank/DDBJ databases">
        <title>Genome sequence of Nannocystis excedens DSM 71.</title>
        <authorList>
            <person name="Blom J."/>
        </authorList>
    </citation>
    <scope>NUCLEOTIDE SEQUENCE [LARGE SCALE GENOMIC DNA]</scope>
    <source>
        <strain evidence="9">type strain: E19</strain>
    </source>
</reference>
<dbReference type="GO" id="GO:0019752">
    <property type="term" value="P:carboxylic acid metabolic process"/>
    <property type="evidence" value="ECO:0007669"/>
    <property type="project" value="InterPro"/>
</dbReference>
<keyword evidence="9" id="KW-1185">Reference proteome</keyword>
<evidence type="ECO:0000256" key="4">
    <source>
        <dbReference type="ARBA" id="ARBA00022898"/>
    </source>
</evidence>